<dbReference type="PANTHER" id="PTHR40278">
    <property type="entry name" value="DNA UTILIZATION PROTEIN HOFN"/>
    <property type="match status" value="1"/>
</dbReference>
<dbReference type="EMBL" id="LODL01000019">
    <property type="protein sequence ID" value="KXB30717.1"/>
    <property type="molecule type" value="Genomic_DNA"/>
</dbReference>
<keyword evidence="1" id="KW-0175">Coiled coil</keyword>
<dbReference type="GO" id="GO:0043107">
    <property type="term" value="P:type IV pilus-dependent motility"/>
    <property type="evidence" value="ECO:0007669"/>
    <property type="project" value="TreeGrafter"/>
</dbReference>
<gene>
    <name evidence="3" type="ORF">AT959_08245</name>
</gene>
<dbReference type="AlphaFoldDB" id="A0A133XIE6"/>
<evidence type="ECO:0000256" key="1">
    <source>
        <dbReference type="SAM" id="Coils"/>
    </source>
</evidence>
<dbReference type="Pfam" id="PF05137">
    <property type="entry name" value="PilN"/>
    <property type="match status" value="1"/>
</dbReference>
<keyword evidence="4" id="KW-1185">Reference proteome</keyword>
<dbReference type="GO" id="GO:0043683">
    <property type="term" value="P:type IV pilus assembly"/>
    <property type="evidence" value="ECO:0007669"/>
    <property type="project" value="TreeGrafter"/>
</dbReference>
<feature type="coiled-coil region" evidence="1">
    <location>
        <begin position="47"/>
        <end position="91"/>
    </location>
</feature>
<protein>
    <submittedName>
        <fullName evidence="3">Fimbrial protein</fullName>
    </submittedName>
</protein>
<comment type="caution">
    <text evidence="3">The sequence shown here is derived from an EMBL/GenBank/DDBJ whole genome shotgun (WGS) entry which is preliminary data.</text>
</comment>
<dbReference type="InterPro" id="IPR052534">
    <property type="entry name" value="Extracell_DNA_Util/SecSys_Comp"/>
</dbReference>
<feature type="transmembrane region" description="Helical" evidence="2">
    <location>
        <begin position="21"/>
        <end position="47"/>
    </location>
</feature>
<organism evidence="3 4">
    <name type="scientific">Dechloromonas denitrificans</name>
    <dbReference type="NCBI Taxonomy" id="281362"/>
    <lineage>
        <taxon>Bacteria</taxon>
        <taxon>Pseudomonadati</taxon>
        <taxon>Pseudomonadota</taxon>
        <taxon>Betaproteobacteria</taxon>
        <taxon>Rhodocyclales</taxon>
        <taxon>Azonexaceae</taxon>
        <taxon>Dechloromonas</taxon>
    </lineage>
</organism>
<dbReference type="InterPro" id="IPR007813">
    <property type="entry name" value="PilN"/>
</dbReference>
<evidence type="ECO:0000313" key="3">
    <source>
        <dbReference type="EMBL" id="KXB30717.1"/>
    </source>
</evidence>
<dbReference type="RefSeq" id="WP_066882518.1">
    <property type="nucleotide sequence ID" value="NZ_LODL01000019.1"/>
</dbReference>
<name>A0A133XIE6_9RHOO</name>
<keyword evidence="2" id="KW-1133">Transmembrane helix</keyword>
<dbReference type="STRING" id="281362.AT959_08245"/>
<dbReference type="Proteomes" id="UP000070186">
    <property type="component" value="Unassembled WGS sequence"/>
</dbReference>
<evidence type="ECO:0000256" key="2">
    <source>
        <dbReference type="SAM" id="Phobius"/>
    </source>
</evidence>
<accession>A0A133XIE6</accession>
<keyword evidence="2" id="KW-0472">Membrane</keyword>
<proteinExistence type="predicted"/>
<dbReference type="PANTHER" id="PTHR40278:SF2">
    <property type="entry name" value="TYPE IV PILUS INNER MEMBRANE COMPONENT PILN"/>
    <property type="match status" value="1"/>
</dbReference>
<sequence>MIRINLLPHREEAKKERRQQFFVLAGLVSVLGLLIVFAVYTTIGGYISDQDSNNEFLKKEIAILDKELDQIKRLKEQTQALLARKQVIENLQRDRGETVYLLSEMVKQVPEGIYLKSLKQDGLKVNVTGFAQSNARVSALMRNFEASPWLEAPQLIEVKAGVLNGRRINDFSMNVTLTRVKPEDAGVKK</sequence>
<keyword evidence="2" id="KW-0812">Transmembrane</keyword>
<reference evidence="3 4" key="1">
    <citation type="submission" date="2015-12" db="EMBL/GenBank/DDBJ databases">
        <title>Nitrous oxide reduction kinetics distinguish bacteria harboring typical versus atypical NosZ.</title>
        <authorList>
            <person name="Yoon S."/>
            <person name="Nissen S."/>
            <person name="Park D."/>
            <person name="Sanford R.A."/>
            <person name="Loeffler F.E."/>
        </authorList>
    </citation>
    <scope>NUCLEOTIDE SEQUENCE [LARGE SCALE GENOMIC DNA]</scope>
    <source>
        <strain evidence="3 4">ATCC BAA-841</strain>
    </source>
</reference>
<evidence type="ECO:0000313" key="4">
    <source>
        <dbReference type="Proteomes" id="UP000070186"/>
    </source>
</evidence>